<dbReference type="EMBL" id="CP001863">
    <property type="protein sequence ID" value="ADB63657.1"/>
    <property type="molecule type" value="Genomic_DNA"/>
</dbReference>
<keyword evidence="3" id="KW-0614">Plasmid</keyword>
<organism evidence="3 4">
    <name type="scientific">Haloterrigena turkmenica (strain ATCC 51198 / DSM 5511 / JCM 9101 / NCIMB 13204 / VKM B-1734 / 4k)</name>
    <name type="common">Halococcus turkmenicus</name>
    <dbReference type="NCBI Taxonomy" id="543526"/>
    <lineage>
        <taxon>Archaea</taxon>
        <taxon>Methanobacteriati</taxon>
        <taxon>Methanobacteriota</taxon>
        <taxon>Stenosarchaea group</taxon>
        <taxon>Halobacteria</taxon>
        <taxon>Halobacteriales</taxon>
        <taxon>Natrialbaceae</taxon>
        <taxon>Haloterrigena</taxon>
    </lineage>
</organism>
<sequence>MGFEDILPDRGLTDGEFRQLQQQDTFDAVLRDDRGGLATFLFLQKDGTETALHYNDDEGWHVHHEDMELENPHPPTHDHGESCGCGHHN</sequence>
<dbReference type="InterPro" id="IPR058270">
    <property type="entry name" value="DUF7964"/>
</dbReference>
<evidence type="ECO:0000313" key="4">
    <source>
        <dbReference type="Proteomes" id="UP000001903"/>
    </source>
</evidence>
<reference evidence="3 4" key="1">
    <citation type="journal article" date="2010" name="Stand. Genomic Sci.">
        <title>Complete genome sequence of Haloterrigena turkmenica type strain (4k).</title>
        <authorList>
            <person name="Saunders E."/>
            <person name="Tindall B.J."/>
            <person name="Fahnrich R."/>
            <person name="Lapidus A."/>
            <person name="Copeland A."/>
            <person name="Del Rio T.G."/>
            <person name="Lucas S."/>
            <person name="Chen F."/>
            <person name="Tice H."/>
            <person name="Cheng J.F."/>
            <person name="Han C."/>
            <person name="Detter J.C."/>
            <person name="Bruce D."/>
            <person name="Goodwin L."/>
            <person name="Chain P."/>
            <person name="Pitluck S."/>
            <person name="Pati A."/>
            <person name="Ivanova N."/>
            <person name="Mavromatis K."/>
            <person name="Chen A."/>
            <person name="Palaniappan K."/>
            <person name="Land M."/>
            <person name="Hauser L."/>
            <person name="Chang Y.J."/>
            <person name="Jeffries C.D."/>
            <person name="Brettin T."/>
            <person name="Rohde M."/>
            <person name="Goker M."/>
            <person name="Bristow J."/>
            <person name="Eisen J.A."/>
            <person name="Markowitz V."/>
            <person name="Hugenholtz P."/>
            <person name="Klenk H.P."/>
            <person name="Kyrpides N.C."/>
        </authorList>
    </citation>
    <scope>NUCLEOTIDE SEQUENCE [LARGE SCALE GENOMIC DNA]</scope>
    <source>
        <strain evidence="4">ATCC 51198 / DSM 5511 / JCM 9101 / NCIMB 13204 / VKM B-1734 / 4k</strain>
    </source>
</reference>
<feature type="domain" description="DUF7964" evidence="2">
    <location>
        <begin position="5"/>
        <end position="65"/>
    </location>
</feature>
<dbReference type="OrthoDB" id="350404at2157"/>
<gene>
    <name evidence="3" type="ordered locus">Htur_4920</name>
</gene>
<accession>D2S2R0</accession>
<evidence type="ECO:0000259" key="2">
    <source>
        <dbReference type="Pfam" id="PF25912"/>
    </source>
</evidence>
<evidence type="ECO:0000313" key="3">
    <source>
        <dbReference type="EMBL" id="ADB63657.1"/>
    </source>
</evidence>
<dbReference type="Proteomes" id="UP000001903">
    <property type="component" value="Plasmid pHTUR03"/>
</dbReference>
<dbReference type="GeneID" id="8745550"/>
<proteinExistence type="predicted"/>
<dbReference type="AlphaFoldDB" id="D2S2R0"/>
<keyword evidence="4" id="KW-1185">Reference proteome</keyword>
<dbReference type="HOGENOM" id="CLU_2447597_0_0_2"/>
<evidence type="ECO:0000256" key="1">
    <source>
        <dbReference type="SAM" id="MobiDB-lite"/>
    </source>
</evidence>
<dbReference type="Pfam" id="PF25912">
    <property type="entry name" value="DUF7964"/>
    <property type="match status" value="1"/>
</dbReference>
<geneLocation type="plasmid" evidence="3 4">
    <name>pHTUR03</name>
</geneLocation>
<dbReference type="KEGG" id="htu:Htur_4920"/>
<feature type="region of interest" description="Disordered" evidence="1">
    <location>
        <begin position="67"/>
        <end position="89"/>
    </location>
</feature>
<name>D2S2R0_HALTV</name>
<dbReference type="RefSeq" id="WP_012945900.1">
    <property type="nucleotide sequence ID" value="NC_013746.1"/>
</dbReference>
<protein>
    <recommendedName>
        <fullName evidence="2">DUF7964 domain-containing protein</fullName>
    </recommendedName>
</protein>